<keyword evidence="1" id="KW-0472">Membrane</keyword>
<evidence type="ECO:0000313" key="2">
    <source>
        <dbReference type="EMBL" id="CAV26816.1"/>
    </source>
</evidence>
<dbReference type="PATRIC" id="fig|575788.5.peg.902"/>
<gene>
    <name evidence="2" type="ordered locus">VS_II0950</name>
</gene>
<dbReference type="HOGENOM" id="CLU_1786127_0_0_6"/>
<reference evidence="2 3" key="1">
    <citation type="submission" date="2009-02" db="EMBL/GenBank/DDBJ databases">
        <title>Vibrio splendidus str. LGP32 complete genome.</title>
        <authorList>
            <person name="Mazel D."/>
            <person name="Le Roux F."/>
        </authorList>
    </citation>
    <scope>NUCLEOTIDE SEQUENCE [LARGE SCALE GENOMIC DNA]</scope>
    <source>
        <strain evidence="2 3">LGP32</strain>
    </source>
</reference>
<dbReference type="Proteomes" id="UP000009100">
    <property type="component" value="Chromosome 2"/>
</dbReference>
<organism evidence="2 3">
    <name type="scientific">Vibrio atlanticus (strain LGP32)</name>
    <name type="common">Vibrio splendidus (strain Mel32)</name>
    <dbReference type="NCBI Taxonomy" id="575788"/>
    <lineage>
        <taxon>Bacteria</taxon>
        <taxon>Pseudomonadati</taxon>
        <taxon>Pseudomonadota</taxon>
        <taxon>Gammaproteobacteria</taxon>
        <taxon>Vibrionales</taxon>
        <taxon>Vibrionaceae</taxon>
        <taxon>Vibrio</taxon>
    </lineage>
</organism>
<accession>B7VTN7</accession>
<evidence type="ECO:0000256" key="1">
    <source>
        <dbReference type="SAM" id="Phobius"/>
    </source>
</evidence>
<name>B7VTN7_VIBA3</name>
<feature type="transmembrane region" description="Helical" evidence="1">
    <location>
        <begin position="123"/>
        <end position="144"/>
    </location>
</feature>
<evidence type="ECO:0000313" key="3">
    <source>
        <dbReference type="Proteomes" id="UP000009100"/>
    </source>
</evidence>
<dbReference type="KEGG" id="vsp:VS_II0950"/>
<dbReference type="EMBL" id="FM954973">
    <property type="protein sequence ID" value="CAV26816.1"/>
    <property type="molecule type" value="Genomic_DNA"/>
</dbReference>
<dbReference type="AlphaFoldDB" id="B7VTN7"/>
<proteinExistence type="predicted"/>
<keyword evidence="1" id="KW-0812">Transmembrane</keyword>
<sequence length="145" mass="16440">MSNIVIRLLKEIDKNGEVSLFELSKLITKKHNDHRDFYPIAFLVANDLLDDEYFEKREQVQLKEQLLAREFYACHSAEKKASDGDREFTAMGSGQKLSEQKFALSAKGCMYLANYRTRRNDRLTALATGVVVGVVTAIITTYLAA</sequence>
<keyword evidence="1" id="KW-1133">Transmembrane helix</keyword>
<protein>
    <submittedName>
        <fullName evidence="2">Uncharacterized protein</fullName>
    </submittedName>
</protein>